<dbReference type="EMBL" id="VSSQ01015235">
    <property type="protein sequence ID" value="MPM55354.1"/>
    <property type="molecule type" value="Genomic_DNA"/>
</dbReference>
<organism evidence="1">
    <name type="scientific">bioreactor metagenome</name>
    <dbReference type="NCBI Taxonomy" id="1076179"/>
    <lineage>
        <taxon>unclassified sequences</taxon>
        <taxon>metagenomes</taxon>
        <taxon>ecological metagenomes</taxon>
    </lineage>
</organism>
<reference evidence="1" key="1">
    <citation type="submission" date="2019-08" db="EMBL/GenBank/DDBJ databases">
        <authorList>
            <person name="Kucharzyk K."/>
            <person name="Murdoch R.W."/>
            <person name="Higgins S."/>
            <person name="Loffler F."/>
        </authorList>
    </citation>
    <scope>NUCLEOTIDE SEQUENCE</scope>
</reference>
<gene>
    <name evidence="1" type="ORF">SDC9_102149</name>
</gene>
<protein>
    <submittedName>
        <fullName evidence="1">Uncharacterized protein</fullName>
    </submittedName>
</protein>
<accession>A0A645B0S4</accession>
<evidence type="ECO:0000313" key="1">
    <source>
        <dbReference type="EMBL" id="MPM55354.1"/>
    </source>
</evidence>
<name>A0A645B0S4_9ZZZZ</name>
<comment type="caution">
    <text evidence="1">The sequence shown here is derived from an EMBL/GenBank/DDBJ whole genome shotgun (WGS) entry which is preliminary data.</text>
</comment>
<proteinExistence type="predicted"/>
<dbReference type="AlphaFoldDB" id="A0A645B0S4"/>
<sequence length="51" mass="6153">MKYSEYIRLKTDNYQKNIVKGSNDTFIKRHIFSILFPVFGGEVRRQKSRRS</sequence>